<dbReference type="InterPro" id="IPR003615">
    <property type="entry name" value="HNH_nuc"/>
</dbReference>
<evidence type="ECO:0000259" key="2">
    <source>
        <dbReference type="Pfam" id="PF13391"/>
    </source>
</evidence>
<evidence type="ECO:0000256" key="1">
    <source>
        <dbReference type="SAM" id="MobiDB-lite"/>
    </source>
</evidence>
<organism evidence="3 4">
    <name type="scientific">Drechslerella dactyloides</name>
    <name type="common">Nematode-trapping fungus</name>
    <name type="synonym">Arthrobotrys dactyloides</name>
    <dbReference type="NCBI Taxonomy" id="74499"/>
    <lineage>
        <taxon>Eukaryota</taxon>
        <taxon>Fungi</taxon>
        <taxon>Dikarya</taxon>
        <taxon>Ascomycota</taxon>
        <taxon>Pezizomycotina</taxon>
        <taxon>Orbiliomycetes</taxon>
        <taxon>Orbiliales</taxon>
        <taxon>Orbiliaceae</taxon>
        <taxon>Drechslerella</taxon>
    </lineage>
</organism>
<proteinExistence type="predicted"/>
<sequence length="522" mass="57571">MQSPFKPAKIQRRSWHHKSEEHLDEISGVSHADIGILQAILSTTPNPKLLRDVVTYDADTITELARVSAVGLKALRSWGGRPGSLAASPATRSPAGSVTASPISAAQSSIAAQASTIPRVQQLQAGRLTALLATSTNLPVLDPTLGEASHSHLGWKSTSQGLYRLANRACIGHEVIKRLEIKKEFPDLADTREARTSLYKEFTERRQQGFCPFTGFDLNEVPKEIAHLFPFSLLDLESGKNRVAWRFIAIFLGEELRDRLVEAIKSEDHGIQSPANSIALDIGLHGRLDKGSFSLVPVRQSQPPGSFIDVRLDWHLPPRSAVFSSFVPEKPEDQYSYNEDEHLTRIFLNSPSQRARTGSVYRLGTNDPRLLPIPSPILFHWHTFIWKVLGRAGFAVTVASKSDTVGSRSPKYSPKQKKRKEPESGDGGDDDAERAEDYEGNQDGESAQTGKGKKKAKSKYIASGYDGTRDSGDEIPQASRGEGTPLAFHDWSLEEYNAVDIELNTMSFVPLEDLENLNSDEE</sequence>
<evidence type="ECO:0000313" key="3">
    <source>
        <dbReference type="EMBL" id="KAJ6261946.1"/>
    </source>
</evidence>
<protein>
    <recommendedName>
        <fullName evidence="2">HNH nuclease domain-containing protein</fullName>
    </recommendedName>
</protein>
<gene>
    <name evidence="3" type="ORF">Dda_2745</name>
</gene>
<keyword evidence="4" id="KW-1185">Reference proteome</keyword>
<dbReference type="Pfam" id="PF13391">
    <property type="entry name" value="HNH_2"/>
    <property type="match status" value="1"/>
</dbReference>
<dbReference type="EMBL" id="JAQGDS010000003">
    <property type="protein sequence ID" value="KAJ6261946.1"/>
    <property type="molecule type" value="Genomic_DNA"/>
</dbReference>
<name>A0AAD6J4F5_DREDA</name>
<dbReference type="AlphaFoldDB" id="A0AAD6J4F5"/>
<comment type="caution">
    <text evidence="3">The sequence shown here is derived from an EMBL/GenBank/DDBJ whole genome shotgun (WGS) entry which is preliminary data.</text>
</comment>
<feature type="domain" description="HNH nuclease" evidence="2">
    <location>
        <begin position="211"/>
        <end position="295"/>
    </location>
</feature>
<evidence type="ECO:0000313" key="4">
    <source>
        <dbReference type="Proteomes" id="UP001221413"/>
    </source>
</evidence>
<feature type="region of interest" description="Disordered" evidence="1">
    <location>
        <begin position="403"/>
        <end position="483"/>
    </location>
</feature>
<dbReference type="Proteomes" id="UP001221413">
    <property type="component" value="Unassembled WGS sequence"/>
</dbReference>
<feature type="compositionally biased region" description="Acidic residues" evidence="1">
    <location>
        <begin position="424"/>
        <end position="442"/>
    </location>
</feature>
<accession>A0AAD6J4F5</accession>
<reference evidence="3" key="1">
    <citation type="submission" date="2023-01" db="EMBL/GenBank/DDBJ databases">
        <title>The chitinases involved in constricting ring structure development in the nematode-trapping fungus Drechslerella dactyloides.</title>
        <authorList>
            <person name="Wang R."/>
            <person name="Zhang L."/>
            <person name="Tang P."/>
            <person name="Li S."/>
            <person name="Liang L."/>
        </authorList>
    </citation>
    <scope>NUCLEOTIDE SEQUENCE</scope>
    <source>
        <strain evidence="3">YMF1.00031</strain>
    </source>
</reference>